<dbReference type="FunFam" id="2.20.25.80:FF:000003">
    <property type="entry name" value="WRKY transcription factor 57"/>
    <property type="match status" value="1"/>
</dbReference>
<evidence type="ECO:0000256" key="6">
    <source>
        <dbReference type="SAM" id="MobiDB-lite"/>
    </source>
</evidence>
<dbReference type="InterPro" id="IPR036576">
    <property type="entry name" value="WRKY_dom_sf"/>
</dbReference>
<evidence type="ECO:0000313" key="9">
    <source>
        <dbReference type="Proteomes" id="UP000015453"/>
    </source>
</evidence>
<feature type="region of interest" description="Disordered" evidence="6">
    <location>
        <begin position="1"/>
        <end position="53"/>
    </location>
</feature>
<evidence type="ECO:0000313" key="8">
    <source>
        <dbReference type="EMBL" id="EPS66490.1"/>
    </source>
</evidence>
<dbReference type="Pfam" id="PF03106">
    <property type="entry name" value="WRKY"/>
    <property type="match status" value="1"/>
</dbReference>
<organism evidence="8 9">
    <name type="scientific">Genlisea aurea</name>
    <dbReference type="NCBI Taxonomy" id="192259"/>
    <lineage>
        <taxon>Eukaryota</taxon>
        <taxon>Viridiplantae</taxon>
        <taxon>Streptophyta</taxon>
        <taxon>Embryophyta</taxon>
        <taxon>Tracheophyta</taxon>
        <taxon>Spermatophyta</taxon>
        <taxon>Magnoliopsida</taxon>
        <taxon>eudicotyledons</taxon>
        <taxon>Gunneridae</taxon>
        <taxon>Pentapetalae</taxon>
        <taxon>asterids</taxon>
        <taxon>lamiids</taxon>
        <taxon>Lamiales</taxon>
        <taxon>Lentibulariaceae</taxon>
        <taxon>Genlisea</taxon>
    </lineage>
</organism>
<dbReference type="GO" id="GO:0005634">
    <property type="term" value="C:nucleus"/>
    <property type="evidence" value="ECO:0007669"/>
    <property type="project" value="UniProtKB-SubCell"/>
</dbReference>
<evidence type="ECO:0000256" key="5">
    <source>
        <dbReference type="ARBA" id="ARBA00023242"/>
    </source>
</evidence>
<dbReference type="Proteomes" id="UP000015453">
    <property type="component" value="Unassembled WGS sequence"/>
</dbReference>
<dbReference type="PANTHER" id="PTHR31221:SF350">
    <property type="entry name" value="WRKY TRANSCRIPTION FACTOR 48-RELATED"/>
    <property type="match status" value="1"/>
</dbReference>
<protein>
    <recommendedName>
        <fullName evidence="7">WRKY domain-containing protein</fullName>
    </recommendedName>
</protein>
<comment type="subcellular location">
    <subcellularLocation>
        <location evidence="1">Nucleus</location>
    </subcellularLocation>
</comment>
<feature type="non-terminal residue" evidence="8">
    <location>
        <position position="128"/>
    </location>
</feature>
<evidence type="ECO:0000256" key="2">
    <source>
        <dbReference type="ARBA" id="ARBA00023015"/>
    </source>
</evidence>
<proteinExistence type="predicted"/>
<dbReference type="PANTHER" id="PTHR31221">
    <property type="entry name" value="WRKY TRANSCRIPTION FACTOR PROTEIN 1-RELATED"/>
    <property type="match status" value="1"/>
</dbReference>
<reference evidence="8 9" key="1">
    <citation type="journal article" date="2013" name="BMC Genomics">
        <title>The miniature genome of a carnivorous plant Genlisea aurea contains a low number of genes and short non-coding sequences.</title>
        <authorList>
            <person name="Leushkin E.V."/>
            <person name="Sutormin R.A."/>
            <person name="Nabieva E.R."/>
            <person name="Penin A.A."/>
            <person name="Kondrashov A.S."/>
            <person name="Logacheva M.D."/>
        </authorList>
    </citation>
    <scope>NUCLEOTIDE SEQUENCE [LARGE SCALE GENOMIC DNA]</scope>
</reference>
<dbReference type="GO" id="GO:0043565">
    <property type="term" value="F:sequence-specific DNA binding"/>
    <property type="evidence" value="ECO:0007669"/>
    <property type="project" value="InterPro"/>
</dbReference>
<feature type="domain" description="WRKY" evidence="7">
    <location>
        <begin position="62"/>
        <end position="127"/>
    </location>
</feature>
<evidence type="ECO:0000256" key="3">
    <source>
        <dbReference type="ARBA" id="ARBA00023125"/>
    </source>
</evidence>
<dbReference type="SUPFAM" id="SSF118290">
    <property type="entry name" value="WRKY DNA-binding domain"/>
    <property type="match status" value="1"/>
</dbReference>
<keyword evidence="9" id="KW-1185">Reference proteome</keyword>
<dbReference type="Gene3D" id="2.20.25.80">
    <property type="entry name" value="WRKY domain"/>
    <property type="match status" value="1"/>
</dbReference>
<feature type="non-terminal residue" evidence="8">
    <location>
        <position position="1"/>
    </location>
</feature>
<dbReference type="AlphaFoldDB" id="S8CIE5"/>
<dbReference type="GO" id="GO:0003700">
    <property type="term" value="F:DNA-binding transcription factor activity"/>
    <property type="evidence" value="ECO:0007669"/>
    <property type="project" value="InterPro"/>
</dbReference>
<dbReference type="InterPro" id="IPR044810">
    <property type="entry name" value="WRKY_plant"/>
</dbReference>
<evidence type="ECO:0000256" key="1">
    <source>
        <dbReference type="ARBA" id="ARBA00004123"/>
    </source>
</evidence>
<dbReference type="SMART" id="SM00774">
    <property type="entry name" value="WRKY"/>
    <property type="match status" value="1"/>
</dbReference>
<feature type="compositionally biased region" description="Basic residues" evidence="6">
    <location>
        <begin position="43"/>
        <end position="52"/>
    </location>
</feature>
<accession>S8CIE5</accession>
<keyword evidence="3" id="KW-0238">DNA-binding</keyword>
<comment type="caution">
    <text evidence="8">The sequence shown here is derived from an EMBL/GenBank/DDBJ whole genome shotgun (WGS) entry which is preliminary data.</text>
</comment>
<feature type="compositionally biased region" description="Low complexity" evidence="6">
    <location>
        <begin position="19"/>
        <end position="28"/>
    </location>
</feature>
<keyword evidence="2" id="KW-0805">Transcription regulation</keyword>
<name>S8CIE5_9LAMI</name>
<keyword evidence="5" id="KW-0539">Nucleus</keyword>
<gene>
    <name evidence="8" type="ORF">M569_08288</name>
</gene>
<dbReference type="EMBL" id="AUSU01003652">
    <property type="protein sequence ID" value="EPS66490.1"/>
    <property type="molecule type" value="Genomic_DNA"/>
</dbReference>
<dbReference type="OrthoDB" id="1918969at2759"/>
<evidence type="ECO:0000256" key="4">
    <source>
        <dbReference type="ARBA" id="ARBA00023163"/>
    </source>
</evidence>
<dbReference type="InterPro" id="IPR003657">
    <property type="entry name" value="WRKY_dom"/>
</dbReference>
<dbReference type="PROSITE" id="PS50811">
    <property type="entry name" value="WRKY"/>
    <property type="match status" value="1"/>
</dbReference>
<evidence type="ECO:0000259" key="7">
    <source>
        <dbReference type="PROSITE" id="PS50811"/>
    </source>
</evidence>
<keyword evidence="4" id="KW-0804">Transcription</keyword>
<sequence length="128" mass="14535">DLLADDQQTHPTIPPPEYSDVVNSSGSDSNDEEDEIDGTLKKKEGKKVKGKKEPRFAFMTKSDVDHLDDGYRWRKYGQKGVKNSPFPRSYYRCTAASCGVKKRVERSPRDKTVVITTYEGTHKHPCPM</sequence>